<evidence type="ECO:0000256" key="1">
    <source>
        <dbReference type="SAM" id="Phobius"/>
    </source>
</evidence>
<evidence type="ECO:0000313" key="2">
    <source>
        <dbReference type="EMBL" id="GAA4447793.1"/>
    </source>
</evidence>
<feature type="transmembrane region" description="Helical" evidence="1">
    <location>
        <begin position="116"/>
        <end position="133"/>
    </location>
</feature>
<gene>
    <name evidence="2" type="ORF">GCM10023189_04650</name>
</gene>
<feature type="transmembrane region" description="Helical" evidence="1">
    <location>
        <begin position="88"/>
        <end position="110"/>
    </location>
</feature>
<accession>A0ABP8MCT7</accession>
<name>A0ABP8MCT7_9BACT</name>
<protein>
    <recommendedName>
        <fullName evidence="4">VanZ-like domain-containing protein</fullName>
    </recommendedName>
</protein>
<evidence type="ECO:0000313" key="3">
    <source>
        <dbReference type="Proteomes" id="UP001501175"/>
    </source>
</evidence>
<organism evidence="2 3">
    <name type="scientific">Nibrella saemangeumensis</name>
    <dbReference type="NCBI Taxonomy" id="1084526"/>
    <lineage>
        <taxon>Bacteria</taxon>
        <taxon>Pseudomonadati</taxon>
        <taxon>Bacteroidota</taxon>
        <taxon>Cytophagia</taxon>
        <taxon>Cytophagales</taxon>
        <taxon>Spirosomataceae</taxon>
        <taxon>Nibrella</taxon>
    </lineage>
</organism>
<keyword evidence="1" id="KW-0812">Transmembrane</keyword>
<proteinExistence type="predicted"/>
<sequence>MRRYYYFIIASLLVSLFIYLFYRTEKTVVNEIAIRIISFNSYVTVKKAIIRFLPLNEVVIYSLPEGLWVFCITLTSKPYYIQYKFRQINCVVIPLLFSVGLEMCQLLHFTNGRFDPIDIVVSLFFWLMATLSFNEKSSDKQNILTPLNRGRMVCFLNYGVVYLSHVLE</sequence>
<keyword evidence="1" id="KW-1133">Transmembrane helix</keyword>
<reference evidence="3" key="1">
    <citation type="journal article" date="2019" name="Int. J. Syst. Evol. Microbiol.">
        <title>The Global Catalogue of Microorganisms (GCM) 10K type strain sequencing project: providing services to taxonomists for standard genome sequencing and annotation.</title>
        <authorList>
            <consortium name="The Broad Institute Genomics Platform"/>
            <consortium name="The Broad Institute Genome Sequencing Center for Infectious Disease"/>
            <person name="Wu L."/>
            <person name="Ma J."/>
        </authorList>
    </citation>
    <scope>NUCLEOTIDE SEQUENCE [LARGE SCALE GENOMIC DNA]</scope>
    <source>
        <strain evidence="3">JCM 17927</strain>
    </source>
</reference>
<dbReference type="Proteomes" id="UP001501175">
    <property type="component" value="Unassembled WGS sequence"/>
</dbReference>
<keyword evidence="1" id="KW-0472">Membrane</keyword>
<feature type="transmembrane region" description="Helical" evidence="1">
    <location>
        <begin position="5"/>
        <end position="22"/>
    </location>
</feature>
<comment type="caution">
    <text evidence="2">The sequence shown here is derived from an EMBL/GenBank/DDBJ whole genome shotgun (WGS) entry which is preliminary data.</text>
</comment>
<keyword evidence="3" id="KW-1185">Reference proteome</keyword>
<dbReference type="EMBL" id="BAABHD010000005">
    <property type="protein sequence ID" value="GAA4447793.1"/>
    <property type="molecule type" value="Genomic_DNA"/>
</dbReference>
<evidence type="ECO:0008006" key="4">
    <source>
        <dbReference type="Google" id="ProtNLM"/>
    </source>
</evidence>